<protein>
    <submittedName>
        <fullName evidence="1">Uncharacterized protein</fullName>
    </submittedName>
</protein>
<comment type="caution">
    <text evidence="1">The sequence shown here is derived from an EMBL/GenBank/DDBJ whole genome shotgun (WGS) entry which is preliminary data.</text>
</comment>
<reference evidence="1 2" key="1">
    <citation type="journal article" date="2021" name="Genome Biol.">
        <title>AFLAP: assembly-free linkage analysis pipeline using k-mers from genome sequencing data.</title>
        <authorList>
            <person name="Fletcher K."/>
            <person name="Zhang L."/>
            <person name="Gil J."/>
            <person name="Han R."/>
            <person name="Cavanaugh K."/>
            <person name="Michelmore R."/>
        </authorList>
    </citation>
    <scope>NUCLEOTIDE SEQUENCE [LARGE SCALE GENOMIC DNA]</scope>
    <source>
        <strain evidence="1 2">SF5</strain>
    </source>
</reference>
<dbReference type="GO" id="GO:0140664">
    <property type="term" value="F:ATP-dependent DNA damage sensor activity"/>
    <property type="evidence" value="ECO:0007669"/>
    <property type="project" value="InterPro"/>
</dbReference>
<sequence length="92" mass="10366">MDTPLNPLGIRLPKVMAMFASRACRTSVMIGTALHKEEMQKIVYNLSKLDQPWNCPHGYGATNFAIFYVLPHMLFLQTPDPSTLGRPPPPQR</sequence>
<dbReference type="PANTHER" id="PTHR10073:SF52">
    <property type="entry name" value="MISMATCH REPAIR ENDONUCLEASE PMS2"/>
    <property type="match status" value="1"/>
</dbReference>
<dbReference type="OrthoDB" id="10254304at2759"/>
<dbReference type="PANTHER" id="PTHR10073">
    <property type="entry name" value="DNA MISMATCH REPAIR PROTEIN MLH, PMS, MUTL"/>
    <property type="match status" value="1"/>
</dbReference>
<dbReference type="InterPro" id="IPR038973">
    <property type="entry name" value="MutL/Mlh/Pms-like"/>
</dbReference>
<dbReference type="EMBL" id="SHOA02000015">
    <property type="protein sequence ID" value="TDH71725.1"/>
    <property type="molecule type" value="Genomic_DNA"/>
</dbReference>
<dbReference type="InterPro" id="IPR037198">
    <property type="entry name" value="MutL_C_sf"/>
</dbReference>
<evidence type="ECO:0000313" key="1">
    <source>
        <dbReference type="EMBL" id="TDH71725.1"/>
    </source>
</evidence>
<evidence type="ECO:0000313" key="2">
    <source>
        <dbReference type="Proteomes" id="UP000294530"/>
    </source>
</evidence>
<dbReference type="KEGG" id="blac:94350970"/>
<organism evidence="1 2">
    <name type="scientific">Bremia lactucae</name>
    <name type="common">Lettuce downy mildew</name>
    <dbReference type="NCBI Taxonomy" id="4779"/>
    <lineage>
        <taxon>Eukaryota</taxon>
        <taxon>Sar</taxon>
        <taxon>Stramenopiles</taxon>
        <taxon>Oomycota</taxon>
        <taxon>Peronosporomycetes</taxon>
        <taxon>Peronosporales</taxon>
        <taxon>Peronosporaceae</taxon>
        <taxon>Bremia</taxon>
    </lineage>
</organism>
<dbReference type="AlphaFoldDB" id="A0A976FSE1"/>
<accession>A0A976FSE1</accession>
<name>A0A976FSE1_BRELC</name>
<dbReference type="GO" id="GO:0016887">
    <property type="term" value="F:ATP hydrolysis activity"/>
    <property type="evidence" value="ECO:0007669"/>
    <property type="project" value="InterPro"/>
</dbReference>
<dbReference type="InterPro" id="IPR042120">
    <property type="entry name" value="MutL_C_dimsub"/>
</dbReference>
<dbReference type="GO" id="GO:0006298">
    <property type="term" value="P:mismatch repair"/>
    <property type="evidence" value="ECO:0007669"/>
    <property type="project" value="InterPro"/>
</dbReference>
<keyword evidence="2" id="KW-1185">Reference proteome</keyword>
<proteinExistence type="predicted"/>
<gene>
    <name evidence="1" type="ORF">CCR75_007237</name>
</gene>
<dbReference type="SUPFAM" id="SSF118116">
    <property type="entry name" value="DNA mismatch repair protein MutL"/>
    <property type="match status" value="1"/>
</dbReference>
<dbReference type="GO" id="GO:0032389">
    <property type="term" value="C:MutLalpha complex"/>
    <property type="evidence" value="ECO:0007669"/>
    <property type="project" value="TreeGrafter"/>
</dbReference>
<dbReference type="RefSeq" id="XP_067821224.1">
    <property type="nucleotide sequence ID" value="XM_067965299.1"/>
</dbReference>
<dbReference type="Proteomes" id="UP000294530">
    <property type="component" value="Unassembled WGS sequence"/>
</dbReference>
<dbReference type="GeneID" id="94350970"/>
<dbReference type="Gene3D" id="3.30.1540.20">
    <property type="entry name" value="MutL, C-terminal domain, dimerisation subdomain"/>
    <property type="match status" value="1"/>
</dbReference>